<name>A0A433MHJ1_9BURK</name>
<organism evidence="2 3">
    <name type="scientific">Variovorax guangxiensis</name>
    <dbReference type="NCBI Taxonomy" id="1775474"/>
    <lineage>
        <taxon>Bacteria</taxon>
        <taxon>Pseudomonadati</taxon>
        <taxon>Pseudomonadota</taxon>
        <taxon>Betaproteobacteria</taxon>
        <taxon>Burkholderiales</taxon>
        <taxon>Comamonadaceae</taxon>
        <taxon>Variovorax</taxon>
    </lineage>
</organism>
<dbReference type="AlphaFoldDB" id="A0A433MHJ1"/>
<gene>
    <name evidence="2" type="ORF">EJP67_10690</name>
</gene>
<feature type="chain" id="PRO_5019289156" description="Transporter" evidence="1">
    <location>
        <begin position="19"/>
        <end position="323"/>
    </location>
</feature>
<dbReference type="RefSeq" id="WP_126021661.1">
    <property type="nucleotide sequence ID" value="NZ_RXFT01000003.1"/>
</dbReference>
<accession>A0A433MHJ1</accession>
<keyword evidence="1" id="KW-0732">Signal</keyword>
<dbReference type="OrthoDB" id="9852023at2"/>
<proteinExistence type="predicted"/>
<evidence type="ECO:0008006" key="4">
    <source>
        <dbReference type="Google" id="ProtNLM"/>
    </source>
</evidence>
<dbReference type="Proteomes" id="UP000281118">
    <property type="component" value="Unassembled WGS sequence"/>
</dbReference>
<dbReference type="EMBL" id="RXFT01000003">
    <property type="protein sequence ID" value="RUR67521.1"/>
    <property type="molecule type" value="Genomic_DNA"/>
</dbReference>
<evidence type="ECO:0000256" key="1">
    <source>
        <dbReference type="SAM" id="SignalP"/>
    </source>
</evidence>
<comment type="caution">
    <text evidence="2">The sequence shown here is derived from an EMBL/GenBank/DDBJ whole genome shotgun (WGS) entry which is preliminary data.</text>
</comment>
<protein>
    <recommendedName>
        <fullName evidence="4">Transporter</fullName>
    </recommendedName>
</protein>
<sequence>MKTAAIAIGMLAPLTACAAEGTTDECLKIHDSVRRLDCLDKVLQYKAPPPPPSPTSRPVLPFVRVHVRESGDFSNYGESTLGDDPALISAQRSGGNNATIAKVAAIASFRPVNDLGWQPFASTAWNRDTSGSTRKDTRSLGIGVMGPLWDPFEQGGWTLLPVLRATRRYDLYGTNDANTVSAHISVISLKWVNCVPSGPNTCFSFIPHFGFISENRTSAGITRGSWRSAYAGFKATAQLNGVLPRLSSTLNYQRFADSTAPFNNVKRHAGYTRLSLDYALTDPADKSIAFRPSIFIRREVGSDILNGGDRVNKTVLGLGIQYN</sequence>
<reference evidence="2 3" key="1">
    <citation type="submission" date="2018-12" db="EMBL/GenBank/DDBJ databases">
        <title>The genome sequences of Variovorax guangxiensis DSM 27352.</title>
        <authorList>
            <person name="Gao J."/>
            <person name="Sun J."/>
        </authorList>
    </citation>
    <scope>NUCLEOTIDE SEQUENCE [LARGE SCALE GENOMIC DNA]</scope>
    <source>
        <strain evidence="2 3">DSM 27352</strain>
    </source>
</reference>
<evidence type="ECO:0000313" key="3">
    <source>
        <dbReference type="Proteomes" id="UP000281118"/>
    </source>
</evidence>
<evidence type="ECO:0000313" key="2">
    <source>
        <dbReference type="EMBL" id="RUR67521.1"/>
    </source>
</evidence>
<feature type="signal peptide" evidence="1">
    <location>
        <begin position="1"/>
        <end position="18"/>
    </location>
</feature>